<dbReference type="PIRSF" id="PIRSF000151">
    <property type="entry name" value="GPR"/>
    <property type="match status" value="1"/>
</dbReference>
<gene>
    <name evidence="7 9" type="primary">proA</name>
    <name evidence="9" type="ORF">HMPREF0534_1729</name>
</gene>
<reference evidence="9 10" key="1">
    <citation type="submission" date="2009-01" db="EMBL/GenBank/DDBJ databases">
        <authorList>
            <person name="Qin X."/>
            <person name="Bachman B."/>
            <person name="Battles P."/>
            <person name="Bell A."/>
            <person name="Bess C."/>
            <person name="Bickham C."/>
            <person name="Chaboub L."/>
            <person name="Chen D."/>
            <person name="Coyle M."/>
            <person name="Deiros D.R."/>
            <person name="Dinh H."/>
            <person name="Forbes L."/>
            <person name="Fowler G."/>
            <person name="Francisco L."/>
            <person name="Fu Q."/>
            <person name="Gubbala S."/>
            <person name="Hale W."/>
            <person name="Han Y."/>
            <person name="Hemphill L."/>
            <person name="Highlander S.K."/>
            <person name="Hirani K."/>
            <person name="Hogues M."/>
            <person name="Jackson L."/>
            <person name="Jakkamsetti A."/>
            <person name="Javaid M."/>
            <person name="Jiang H."/>
            <person name="Korchina V."/>
            <person name="Kovar C."/>
            <person name="Lara F."/>
            <person name="Lee S."/>
            <person name="Mata R."/>
            <person name="Mathew T."/>
            <person name="Moen C."/>
            <person name="Morales K."/>
            <person name="Munidasa M."/>
            <person name="Nazareth L."/>
            <person name="Ngo R."/>
            <person name="Nguyen L."/>
            <person name="Okwuonu G."/>
            <person name="Ongeri F."/>
            <person name="Patil S."/>
            <person name="Petrosino J."/>
            <person name="Pham C."/>
            <person name="Pham P."/>
            <person name="Pu L.-L."/>
            <person name="Puazo M."/>
            <person name="Raj R."/>
            <person name="Reid J."/>
            <person name="Rouhana J."/>
            <person name="Saada N."/>
            <person name="Shang Y."/>
            <person name="Simmons D."/>
            <person name="Thornton R."/>
            <person name="Warren J."/>
            <person name="Weissenberger G."/>
            <person name="Zhang J."/>
            <person name="Zhang L."/>
            <person name="Zhou C."/>
            <person name="Zhu D."/>
            <person name="Muzny D."/>
            <person name="Worley K."/>
            <person name="Gibbs R."/>
        </authorList>
    </citation>
    <scope>NUCLEOTIDE SEQUENCE [LARGE SCALE GENOMIC DNA]</scope>
    <source>
        <strain evidence="9 10">CF48-3A</strain>
    </source>
</reference>
<organism evidence="9 10">
    <name type="scientific">Limosilactobacillus reuteri CF48-3A</name>
    <dbReference type="NCBI Taxonomy" id="525341"/>
    <lineage>
        <taxon>Bacteria</taxon>
        <taxon>Bacillati</taxon>
        <taxon>Bacillota</taxon>
        <taxon>Bacilli</taxon>
        <taxon>Lactobacillales</taxon>
        <taxon>Lactobacillaceae</taxon>
        <taxon>Limosilactobacillus</taxon>
    </lineage>
</organism>
<evidence type="ECO:0000256" key="4">
    <source>
        <dbReference type="ARBA" id="ARBA00022857"/>
    </source>
</evidence>
<comment type="caution">
    <text evidence="9">The sequence shown here is derived from an EMBL/GenBank/DDBJ whole genome shotgun (WGS) entry which is preliminary data.</text>
</comment>
<comment type="pathway">
    <text evidence="1 7">Amino-acid biosynthesis; L-proline biosynthesis; L-glutamate 5-semialdehyde from L-glutamate: step 2/2.</text>
</comment>
<accession>A0A8D9VTU5</accession>
<evidence type="ECO:0000313" key="9">
    <source>
        <dbReference type="EMBL" id="EEI64946.1"/>
    </source>
</evidence>
<dbReference type="EC" id="1.2.1.41" evidence="7"/>
<dbReference type="PANTHER" id="PTHR11063:SF8">
    <property type="entry name" value="DELTA-1-PYRROLINE-5-CARBOXYLATE SYNTHASE"/>
    <property type="match status" value="1"/>
</dbReference>
<comment type="function">
    <text evidence="7">Catalyzes the NADPH-dependent reduction of L-glutamate 5-phosphate into L-glutamate 5-semialdehyde and phosphate. The product spontaneously undergoes cyclization to form 1-pyrroline-5-carboxylate.</text>
</comment>
<dbReference type="InterPro" id="IPR016163">
    <property type="entry name" value="Ald_DH_C"/>
</dbReference>
<dbReference type="UniPathway" id="UPA00098">
    <property type="reaction ID" value="UER00360"/>
</dbReference>
<dbReference type="SUPFAM" id="SSF53720">
    <property type="entry name" value="ALDH-like"/>
    <property type="match status" value="1"/>
</dbReference>
<comment type="catalytic activity">
    <reaction evidence="6 7">
        <text>L-glutamate 5-semialdehyde + phosphate + NADP(+) = L-glutamyl 5-phosphate + NADPH + H(+)</text>
        <dbReference type="Rhea" id="RHEA:19541"/>
        <dbReference type="ChEBI" id="CHEBI:15378"/>
        <dbReference type="ChEBI" id="CHEBI:43474"/>
        <dbReference type="ChEBI" id="CHEBI:57783"/>
        <dbReference type="ChEBI" id="CHEBI:58066"/>
        <dbReference type="ChEBI" id="CHEBI:58274"/>
        <dbReference type="ChEBI" id="CHEBI:58349"/>
        <dbReference type="EC" id="1.2.1.41"/>
    </reaction>
</comment>
<evidence type="ECO:0000313" key="10">
    <source>
        <dbReference type="Proteomes" id="UP000003419"/>
    </source>
</evidence>
<keyword evidence="2 7" id="KW-0028">Amino-acid biosynthesis</keyword>
<dbReference type="Pfam" id="PF00171">
    <property type="entry name" value="Aldedh"/>
    <property type="match status" value="1"/>
</dbReference>
<dbReference type="HAMAP" id="MF_00412">
    <property type="entry name" value="ProA"/>
    <property type="match status" value="1"/>
</dbReference>
<dbReference type="InterPro" id="IPR015590">
    <property type="entry name" value="Aldehyde_DH_dom"/>
</dbReference>
<dbReference type="Gene3D" id="3.40.605.10">
    <property type="entry name" value="Aldehyde Dehydrogenase, Chain A, domain 1"/>
    <property type="match status" value="1"/>
</dbReference>
<dbReference type="PROSITE" id="PS01223">
    <property type="entry name" value="PROA"/>
    <property type="match status" value="1"/>
</dbReference>
<dbReference type="InterPro" id="IPR020593">
    <property type="entry name" value="G-glutamylP_reductase_CS"/>
</dbReference>
<dbReference type="AlphaFoldDB" id="A0A8D9VTU5"/>
<dbReference type="NCBIfam" id="NF001221">
    <property type="entry name" value="PRK00197.1"/>
    <property type="match status" value="1"/>
</dbReference>
<dbReference type="GO" id="GO:0005737">
    <property type="term" value="C:cytoplasm"/>
    <property type="evidence" value="ECO:0007669"/>
    <property type="project" value="UniProtKB-SubCell"/>
</dbReference>
<dbReference type="InterPro" id="IPR016161">
    <property type="entry name" value="Ald_DH/histidinol_DH"/>
</dbReference>
<evidence type="ECO:0000256" key="5">
    <source>
        <dbReference type="ARBA" id="ARBA00023002"/>
    </source>
</evidence>
<dbReference type="PANTHER" id="PTHR11063">
    <property type="entry name" value="GLUTAMATE SEMIALDEHYDE DEHYDROGENASE"/>
    <property type="match status" value="1"/>
</dbReference>
<proteinExistence type="inferred from homology"/>
<evidence type="ECO:0000256" key="6">
    <source>
        <dbReference type="ARBA" id="ARBA00049024"/>
    </source>
</evidence>
<comment type="subcellular location">
    <subcellularLocation>
        <location evidence="7">Cytoplasm</location>
    </subcellularLocation>
</comment>
<dbReference type="Proteomes" id="UP000003419">
    <property type="component" value="Unassembled WGS sequence"/>
</dbReference>
<evidence type="ECO:0000256" key="2">
    <source>
        <dbReference type="ARBA" id="ARBA00022605"/>
    </source>
</evidence>
<keyword evidence="5 7" id="KW-0560">Oxidoreductase</keyword>
<dbReference type="GO" id="GO:0004350">
    <property type="term" value="F:glutamate-5-semialdehyde dehydrogenase activity"/>
    <property type="evidence" value="ECO:0007669"/>
    <property type="project" value="UniProtKB-UniRule"/>
</dbReference>
<comment type="similarity">
    <text evidence="7">Belongs to the gamma-glutamyl phosphate reductase family.</text>
</comment>
<evidence type="ECO:0000259" key="8">
    <source>
        <dbReference type="Pfam" id="PF00171"/>
    </source>
</evidence>
<evidence type="ECO:0000256" key="7">
    <source>
        <dbReference type="HAMAP-Rule" id="MF_00412"/>
    </source>
</evidence>
<dbReference type="GO" id="GO:0050661">
    <property type="term" value="F:NADP binding"/>
    <property type="evidence" value="ECO:0007669"/>
    <property type="project" value="InterPro"/>
</dbReference>
<dbReference type="InterPro" id="IPR000965">
    <property type="entry name" value="GPR_dom"/>
</dbReference>
<keyword evidence="7" id="KW-0963">Cytoplasm</keyword>
<evidence type="ECO:0000256" key="1">
    <source>
        <dbReference type="ARBA" id="ARBA00004985"/>
    </source>
</evidence>
<dbReference type="EMBL" id="ACHG01000186">
    <property type="protein sequence ID" value="EEI64946.1"/>
    <property type="molecule type" value="Genomic_DNA"/>
</dbReference>
<keyword evidence="4 7" id="KW-0521">NADP</keyword>
<dbReference type="Gene3D" id="3.40.309.10">
    <property type="entry name" value="Aldehyde Dehydrogenase, Chain A, domain 2"/>
    <property type="match status" value="1"/>
</dbReference>
<sequence>MIMNQDLITIGKRAQIAANKLALMNTATKNKALLQLADDLIKNKNQIIAANQQDLAAATQMPTKFTDRLMVNSQRIADMANGLRTIADLNDPTSQIDKGWITKDGLQILQRRVPLGVIGIIFEARPNVTVDATGLTFKSGNAVILRGGKEAIQTNTALVKILRESLQSQHLPVDAVQLITATSHAIADEMMNLTNYIDVLIPRGGRALIQRVVTTATVPVIETGAGNCHIYIDKDADLTMATNITVNAKVQRPSVCNAAEKLLIHRDIAAEFLPVIAKALMEHGVQLRGDEMACQLVSTIRPVTEEDWETEYNDLIMAVKIVDSLDDAINHINHHSTHHSESIITNNITRGRYFQQAINSACVYVNASTRFTDGGEFGFGAEIGISTQKLHARGPMGLQQLTTIKYEITGNGQVRK</sequence>
<dbReference type="FunFam" id="3.40.309.10:FF:000006">
    <property type="entry name" value="Gamma-glutamyl phosphate reductase"/>
    <property type="match status" value="1"/>
</dbReference>
<dbReference type="GO" id="GO:0055129">
    <property type="term" value="P:L-proline biosynthetic process"/>
    <property type="evidence" value="ECO:0007669"/>
    <property type="project" value="UniProtKB-UniRule"/>
</dbReference>
<feature type="domain" description="Aldehyde dehydrogenase" evidence="8">
    <location>
        <begin position="10"/>
        <end position="282"/>
    </location>
</feature>
<dbReference type="InterPro" id="IPR016162">
    <property type="entry name" value="Ald_DH_N"/>
</dbReference>
<name>A0A8D9VTU5_LIMRT</name>
<dbReference type="CDD" id="cd07079">
    <property type="entry name" value="ALDH_F18-19_ProA-GPR"/>
    <property type="match status" value="1"/>
</dbReference>
<evidence type="ECO:0000256" key="3">
    <source>
        <dbReference type="ARBA" id="ARBA00022650"/>
    </source>
</evidence>
<keyword evidence="3 7" id="KW-0641">Proline biosynthesis</keyword>
<dbReference type="NCBIfam" id="TIGR00407">
    <property type="entry name" value="proA"/>
    <property type="match status" value="1"/>
</dbReference>
<dbReference type="InterPro" id="IPR012134">
    <property type="entry name" value="Glu-5-SA_DH"/>
</dbReference>
<protein>
    <recommendedName>
        <fullName evidence="7">Gamma-glutamyl phosphate reductase</fullName>
        <shortName evidence="7">GPR</shortName>
        <ecNumber evidence="7">1.2.1.41</ecNumber>
    </recommendedName>
    <alternativeName>
        <fullName evidence="7">Glutamate-5-semialdehyde dehydrogenase</fullName>
    </alternativeName>
    <alternativeName>
        <fullName evidence="7">Glutamyl-gamma-semialdehyde dehydrogenase</fullName>
        <shortName evidence="7">GSA dehydrogenase</shortName>
    </alternativeName>
</protein>